<accession>A0AAV4RAW5</accession>
<dbReference type="AlphaFoldDB" id="A0AAV4RAW5"/>
<keyword evidence="2" id="KW-1185">Reference proteome</keyword>
<gene>
    <name evidence="1" type="ORF">CDAR_40181</name>
</gene>
<name>A0AAV4RAW5_9ARAC</name>
<dbReference type="EMBL" id="BPLQ01005872">
    <property type="protein sequence ID" value="GIY18179.1"/>
    <property type="molecule type" value="Genomic_DNA"/>
</dbReference>
<dbReference type="Proteomes" id="UP001054837">
    <property type="component" value="Unassembled WGS sequence"/>
</dbReference>
<comment type="caution">
    <text evidence="1">The sequence shown here is derived from an EMBL/GenBank/DDBJ whole genome shotgun (WGS) entry which is preliminary data.</text>
</comment>
<organism evidence="1 2">
    <name type="scientific">Caerostris darwini</name>
    <dbReference type="NCBI Taxonomy" id="1538125"/>
    <lineage>
        <taxon>Eukaryota</taxon>
        <taxon>Metazoa</taxon>
        <taxon>Ecdysozoa</taxon>
        <taxon>Arthropoda</taxon>
        <taxon>Chelicerata</taxon>
        <taxon>Arachnida</taxon>
        <taxon>Araneae</taxon>
        <taxon>Araneomorphae</taxon>
        <taxon>Entelegynae</taxon>
        <taxon>Araneoidea</taxon>
        <taxon>Araneidae</taxon>
        <taxon>Caerostris</taxon>
    </lineage>
</organism>
<sequence length="117" mass="12877">MRNPLPSHVKCVEEDITSCEESAHFGIKACFPLPDFSLEEGRWDLGFYHHKEPNGKHISILGPKEVASNFGGFPATLGEIWSPPFKMSNFGEFLGIGITFAASRNWVLGLAINASAR</sequence>
<proteinExistence type="predicted"/>
<reference evidence="1 2" key="1">
    <citation type="submission" date="2021-06" db="EMBL/GenBank/DDBJ databases">
        <title>Caerostris darwini draft genome.</title>
        <authorList>
            <person name="Kono N."/>
            <person name="Arakawa K."/>
        </authorList>
    </citation>
    <scope>NUCLEOTIDE SEQUENCE [LARGE SCALE GENOMIC DNA]</scope>
</reference>
<evidence type="ECO:0000313" key="1">
    <source>
        <dbReference type="EMBL" id="GIY18179.1"/>
    </source>
</evidence>
<protein>
    <submittedName>
        <fullName evidence="1">Uncharacterized protein</fullName>
    </submittedName>
</protein>
<evidence type="ECO:0000313" key="2">
    <source>
        <dbReference type="Proteomes" id="UP001054837"/>
    </source>
</evidence>